<reference evidence="2" key="1">
    <citation type="journal article" date="2019" name="Sci. Rep.">
        <title>Draft genome of Tanacetum cinerariifolium, the natural source of mosquito coil.</title>
        <authorList>
            <person name="Yamashiro T."/>
            <person name="Shiraishi A."/>
            <person name="Satake H."/>
            <person name="Nakayama K."/>
        </authorList>
    </citation>
    <scope>NUCLEOTIDE SEQUENCE</scope>
</reference>
<feature type="compositionally biased region" description="Polar residues" evidence="1">
    <location>
        <begin position="74"/>
        <end position="88"/>
    </location>
</feature>
<name>A0A699R752_TANCI</name>
<accession>A0A699R752</accession>
<comment type="caution">
    <text evidence="2">The sequence shown here is derived from an EMBL/GenBank/DDBJ whole genome shotgun (WGS) entry which is preliminary data.</text>
</comment>
<organism evidence="2">
    <name type="scientific">Tanacetum cinerariifolium</name>
    <name type="common">Dalmatian daisy</name>
    <name type="synonym">Chrysanthemum cinerariifolium</name>
    <dbReference type="NCBI Taxonomy" id="118510"/>
    <lineage>
        <taxon>Eukaryota</taxon>
        <taxon>Viridiplantae</taxon>
        <taxon>Streptophyta</taxon>
        <taxon>Embryophyta</taxon>
        <taxon>Tracheophyta</taxon>
        <taxon>Spermatophyta</taxon>
        <taxon>Magnoliopsida</taxon>
        <taxon>eudicotyledons</taxon>
        <taxon>Gunneridae</taxon>
        <taxon>Pentapetalae</taxon>
        <taxon>asterids</taxon>
        <taxon>campanulids</taxon>
        <taxon>Asterales</taxon>
        <taxon>Asteraceae</taxon>
        <taxon>Asteroideae</taxon>
        <taxon>Anthemideae</taxon>
        <taxon>Anthemidinae</taxon>
        <taxon>Tanacetum</taxon>
    </lineage>
</organism>
<proteinExistence type="predicted"/>
<evidence type="ECO:0000313" key="2">
    <source>
        <dbReference type="EMBL" id="GFC83109.1"/>
    </source>
</evidence>
<evidence type="ECO:0000256" key="1">
    <source>
        <dbReference type="SAM" id="MobiDB-lite"/>
    </source>
</evidence>
<feature type="non-terminal residue" evidence="2">
    <location>
        <position position="1"/>
    </location>
</feature>
<protein>
    <submittedName>
        <fullName evidence="2">Uncharacterized protein</fullName>
    </submittedName>
</protein>
<feature type="compositionally biased region" description="Low complexity" evidence="1">
    <location>
        <begin position="47"/>
        <end position="58"/>
    </location>
</feature>
<sequence length="118" mass="12663">NSPSFSGRTVPLFASMLVTQGEGSATPTEAHHTPSPQEQHSPHHDPLSPSHLTTTTEPLPQPPTENPTETPTLRQYSRRATQIAQSKALSPATDEPTSLLRDDRQGEAFLTVSSLDAG</sequence>
<dbReference type="EMBL" id="BKCJ011087815">
    <property type="protein sequence ID" value="GFC83109.1"/>
    <property type="molecule type" value="Genomic_DNA"/>
</dbReference>
<dbReference type="AlphaFoldDB" id="A0A699R752"/>
<feature type="compositionally biased region" description="Polar residues" evidence="1">
    <location>
        <begin position="17"/>
        <end position="27"/>
    </location>
</feature>
<feature type="region of interest" description="Disordered" evidence="1">
    <location>
        <begin position="1"/>
        <end position="105"/>
    </location>
</feature>
<gene>
    <name evidence="2" type="ORF">Tci_855079</name>
</gene>